<sequence>MELEYANSRVYLVDDDPDVLDSLTVLIKLTGLKTVSFESAVDFLDSYCSEQPSCLVLDIQMPLMGGLELQQELSKRNINIPIIFISGNAEIPDAVKALKAGAVDFLEKPFEPNKLIEGILSAIRKDIKNREERIEKEKIKELFSSLSAREKEVLQLIISNHSSKQAAKQLDVSHRTIEAHRARIMEKMQAVSTTELVALAVKHTLI</sequence>
<dbReference type="SMART" id="SM00448">
    <property type="entry name" value="REC"/>
    <property type="match status" value="1"/>
</dbReference>
<evidence type="ECO:0000313" key="9">
    <source>
        <dbReference type="EMBL" id="OAI08135.1"/>
    </source>
</evidence>
<dbReference type="Pfam" id="PF00196">
    <property type="entry name" value="GerE"/>
    <property type="match status" value="1"/>
</dbReference>
<evidence type="ECO:0000313" key="10">
    <source>
        <dbReference type="Proteomes" id="UP000078090"/>
    </source>
</evidence>
<accession>A0A177MRM3</accession>
<evidence type="ECO:0000256" key="6">
    <source>
        <dbReference type="PROSITE-ProRule" id="PRU00169"/>
    </source>
</evidence>
<gene>
    <name evidence="9" type="ORF">A1332_08135</name>
</gene>
<evidence type="ECO:0000256" key="4">
    <source>
        <dbReference type="ARBA" id="ARBA00023125"/>
    </source>
</evidence>
<dbReference type="InterPro" id="IPR011006">
    <property type="entry name" value="CheY-like_superfamily"/>
</dbReference>
<dbReference type="RefSeq" id="WP_064007221.1">
    <property type="nucleotide sequence ID" value="NZ_LUUG01000047.1"/>
</dbReference>
<dbReference type="PANTHER" id="PTHR44688">
    <property type="entry name" value="DNA-BINDING TRANSCRIPTIONAL ACTIVATOR DEVR_DOSR"/>
    <property type="match status" value="1"/>
</dbReference>
<dbReference type="PRINTS" id="PR00038">
    <property type="entry name" value="HTHLUXR"/>
</dbReference>
<dbReference type="Gene3D" id="3.40.50.2300">
    <property type="match status" value="1"/>
</dbReference>
<evidence type="ECO:0000256" key="2">
    <source>
        <dbReference type="ARBA" id="ARBA00023012"/>
    </source>
</evidence>
<evidence type="ECO:0000256" key="1">
    <source>
        <dbReference type="ARBA" id="ARBA00022553"/>
    </source>
</evidence>
<dbReference type="InterPro" id="IPR000792">
    <property type="entry name" value="Tscrpt_reg_LuxR_C"/>
</dbReference>
<dbReference type="InterPro" id="IPR036388">
    <property type="entry name" value="WH-like_DNA-bd_sf"/>
</dbReference>
<dbReference type="GO" id="GO:0000160">
    <property type="term" value="P:phosphorelay signal transduction system"/>
    <property type="evidence" value="ECO:0007669"/>
    <property type="project" value="UniProtKB-KW"/>
</dbReference>
<keyword evidence="1 6" id="KW-0597">Phosphoprotein</keyword>
<dbReference type="PROSITE" id="PS50043">
    <property type="entry name" value="HTH_LUXR_2"/>
    <property type="match status" value="1"/>
</dbReference>
<dbReference type="CDD" id="cd06170">
    <property type="entry name" value="LuxR_C_like"/>
    <property type="match status" value="1"/>
</dbReference>
<dbReference type="FunFam" id="3.40.50.2300:FF:000018">
    <property type="entry name" value="DNA-binding transcriptional regulator NtrC"/>
    <property type="match status" value="1"/>
</dbReference>
<protein>
    <submittedName>
        <fullName evidence="9">DNA-binding response regulator</fullName>
    </submittedName>
</protein>
<dbReference type="Gene3D" id="1.10.10.10">
    <property type="entry name" value="Winged helix-like DNA-binding domain superfamily/Winged helix DNA-binding domain"/>
    <property type="match status" value="1"/>
</dbReference>
<feature type="domain" description="Response regulatory" evidence="8">
    <location>
        <begin position="9"/>
        <end position="123"/>
    </location>
</feature>
<dbReference type="PANTHER" id="PTHR44688:SF16">
    <property type="entry name" value="DNA-BINDING TRANSCRIPTIONAL ACTIVATOR DEVR_DOSR"/>
    <property type="match status" value="1"/>
</dbReference>
<feature type="domain" description="HTH luxR-type" evidence="7">
    <location>
        <begin position="139"/>
        <end position="204"/>
    </location>
</feature>
<name>A0A177MRM3_METMH</name>
<reference evidence="10" key="1">
    <citation type="submission" date="2016-03" db="EMBL/GenBank/DDBJ databases">
        <authorList>
            <person name="Heylen K."/>
            <person name="De Vos P."/>
            <person name="Vekeman B."/>
        </authorList>
    </citation>
    <scope>NUCLEOTIDE SEQUENCE [LARGE SCALE GENOMIC DNA]</scope>
    <source>
        <strain evidence="10">R-45363</strain>
    </source>
</reference>
<dbReference type="EMBL" id="LUUG01000047">
    <property type="protein sequence ID" value="OAI08135.1"/>
    <property type="molecule type" value="Genomic_DNA"/>
</dbReference>
<organism evidence="9 10">
    <name type="scientific">Methylomonas methanica</name>
    <dbReference type="NCBI Taxonomy" id="421"/>
    <lineage>
        <taxon>Bacteria</taxon>
        <taxon>Pseudomonadati</taxon>
        <taxon>Pseudomonadota</taxon>
        <taxon>Gammaproteobacteria</taxon>
        <taxon>Methylococcales</taxon>
        <taxon>Methylococcaceae</taxon>
        <taxon>Methylomonas</taxon>
    </lineage>
</organism>
<dbReference type="Proteomes" id="UP000078090">
    <property type="component" value="Unassembled WGS sequence"/>
</dbReference>
<dbReference type="SMART" id="SM00421">
    <property type="entry name" value="HTH_LUXR"/>
    <property type="match status" value="1"/>
</dbReference>
<dbReference type="PROSITE" id="PS50110">
    <property type="entry name" value="RESPONSE_REGULATORY"/>
    <property type="match status" value="1"/>
</dbReference>
<evidence type="ECO:0000259" key="8">
    <source>
        <dbReference type="PROSITE" id="PS50110"/>
    </source>
</evidence>
<keyword evidence="2" id="KW-0902">Two-component regulatory system</keyword>
<dbReference type="OrthoDB" id="9796655at2"/>
<dbReference type="InterPro" id="IPR001789">
    <property type="entry name" value="Sig_transdc_resp-reg_receiver"/>
</dbReference>
<dbReference type="GO" id="GO:0006355">
    <property type="term" value="P:regulation of DNA-templated transcription"/>
    <property type="evidence" value="ECO:0007669"/>
    <property type="project" value="InterPro"/>
</dbReference>
<keyword evidence="5" id="KW-0804">Transcription</keyword>
<dbReference type="SUPFAM" id="SSF52172">
    <property type="entry name" value="CheY-like"/>
    <property type="match status" value="1"/>
</dbReference>
<evidence type="ECO:0000256" key="3">
    <source>
        <dbReference type="ARBA" id="ARBA00023015"/>
    </source>
</evidence>
<evidence type="ECO:0000259" key="7">
    <source>
        <dbReference type="PROSITE" id="PS50043"/>
    </source>
</evidence>
<dbReference type="Pfam" id="PF00072">
    <property type="entry name" value="Response_reg"/>
    <property type="match status" value="1"/>
</dbReference>
<dbReference type="GO" id="GO:0003677">
    <property type="term" value="F:DNA binding"/>
    <property type="evidence" value="ECO:0007669"/>
    <property type="project" value="UniProtKB-KW"/>
</dbReference>
<keyword evidence="3" id="KW-0805">Transcription regulation</keyword>
<feature type="modified residue" description="4-aspartylphosphate" evidence="6">
    <location>
        <position position="58"/>
    </location>
</feature>
<evidence type="ECO:0000256" key="5">
    <source>
        <dbReference type="ARBA" id="ARBA00023163"/>
    </source>
</evidence>
<proteinExistence type="predicted"/>
<keyword evidence="4 9" id="KW-0238">DNA-binding</keyword>
<dbReference type="AlphaFoldDB" id="A0A177MRM3"/>
<comment type="caution">
    <text evidence="9">The sequence shown here is derived from an EMBL/GenBank/DDBJ whole genome shotgun (WGS) entry which is preliminary data.</text>
</comment>